<evidence type="ECO:0000313" key="1">
    <source>
        <dbReference type="EMBL" id="OCC14361.1"/>
    </source>
</evidence>
<protein>
    <submittedName>
        <fullName evidence="1">Uncharacterized protein</fullName>
    </submittedName>
</protein>
<dbReference type="AlphaFoldDB" id="A0A1B9F3M0"/>
<proteinExistence type="predicted"/>
<keyword evidence="2" id="KW-1185">Reference proteome</keyword>
<reference evidence="1 2" key="1">
    <citation type="submission" date="2016-06" db="EMBL/GenBank/DDBJ databases">
        <title>Respiratory ammonification of nitrate coupled to the oxidation of elemental sulfur in deep-sea autotrophic thermophilic bacteria.</title>
        <authorList>
            <person name="Slobodkina G.B."/>
            <person name="Mardanov A.V."/>
            <person name="Ravin N.V."/>
            <person name="Frolova A.A."/>
            <person name="Viryasiv M.B."/>
            <person name="Chernyh N.A."/>
            <person name="Bonch-Osmolovskaya E.A."/>
            <person name="Slobodkin A.I."/>
        </authorList>
    </citation>
    <scope>NUCLEOTIDE SEQUENCE [LARGE SCALE GENOMIC DNA]</scope>
    <source>
        <strain evidence="1 2">S69</strain>
    </source>
</reference>
<organism evidence="1 2">
    <name type="scientific">Dissulfuribacter thermophilus</name>
    <dbReference type="NCBI Taxonomy" id="1156395"/>
    <lineage>
        <taxon>Bacteria</taxon>
        <taxon>Pseudomonadati</taxon>
        <taxon>Thermodesulfobacteriota</taxon>
        <taxon>Dissulfuribacteria</taxon>
        <taxon>Dissulfuribacterales</taxon>
        <taxon>Dissulfuribacteraceae</taxon>
        <taxon>Dissulfuribacter</taxon>
    </lineage>
</organism>
<name>A0A1B9F3M0_9BACT</name>
<dbReference type="Proteomes" id="UP000093080">
    <property type="component" value="Unassembled WGS sequence"/>
</dbReference>
<comment type="caution">
    <text evidence="1">The sequence shown here is derived from an EMBL/GenBank/DDBJ whole genome shotgun (WGS) entry which is preliminary data.</text>
</comment>
<dbReference type="EMBL" id="MAGO01000013">
    <property type="protein sequence ID" value="OCC14361.1"/>
    <property type="molecule type" value="Genomic_DNA"/>
</dbReference>
<sequence length="48" mass="5605">MHVFEFRYSDLYEIFREIFRGLTALMETSITITTNFIIGSRISSVNKG</sequence>
<accession>A0A1B9F3M0</accession>
<gene>
    <name evidence="1" type="ORF">DBT_2234</name>
</gene>
<evidence type="ECO:0000313" key="2">
    <source>
        <dbReference type="Proteomes" id="UP000093080"/>
    </source>
</evidence>